<feature type="domain" description="DUF4296" evidence="1">
    <location>
        <begin position="24"/>
        <end position="105"/>
    </location>
</feature>
<sequence>MKKVLLIIVLLSFLSCSKKESTNKDIIPKENLAAIIADVQKAQALVNIKQDSNMTIRNLRLKEYNEEILKKHKISEDKYNKSIEYYSSNQKEFSILLDMVSKKLN</sequence>
<accession>A0A644UEA3</accession>
<dbReference type="InterPro" id="IPR025381">
    <property type="entry name" value="DUF4296"/>
</dbReference>
<dbReference type="EMBL" id="VSSQ01000105">
    <property type="protein sequence ID" value="MPL77316.1"/>
    <property type="molecule type" value="Genomic_DNA"/>
</dbReference>
<dbReference type="AlphaFoldDB" id="A0A644UEA3"/>
<dbReference type="Pfam" id="PF14129">
    <property type="entry name" value="DUF4296"/>
    <property type="match status" value="1"/>
</dbReference>
<protein>
    <recommendedName>
        <fullName evidence="1">DUF4296 domain-containing protein</fullName>
    </recommendedName>
</protein>
<evidence type="ECO:0000313" key="2">
    <source>
        <dbReference type="EMBL" id="MPL77316.1"/>
    </source>
</evidence>
<name>A0A644UEA3_9ZZZZ</name>
<comment type="caution">
    <text evidence="2">The sequence shown here is derived from an EMBL/GenBank/DDBJ whole genome shotgun (WGS) entry which is preliminary data.</text>
</comment>
<evidence type="ECO:0000259" key="1">
    <source>
        <dbReference type="Pfam" id="PF14129"/>
    </source>
</evidence>
<organism evidence="2">
    <name type="scientific">bioreactor metagenome</name>
    <dbReference type="NCBI Taxonomy" id="1076179"/>
    <lineage>
        <taxon>unclassified sequences</taxon>
        <taxon>metagenomes</taxon>
        <taxon>ecological metagenomes</taxon>
    </lineage>
</organism>
<reference evidence="2" key="1">
    <citation type="submission" date="2019-08" db="EMBL/GenBank/DDBJ databases">
        <authorList>
            <person name="Kucharzyk K."/>
            <person name="Murdoch R.W."/>
            <person name="Higgins S."/>
            <person name="Loffler F."/>
        </authorList>
    </citation>
    <scope>NUCLEOTIDE SEQUENCE</scope>
</reference>
<proteinExistence type="predicted"/>
<dbReference type="PROSITE" id="PS51257">
    <property type="entry name" value="PROKAR_LIPOPROTEIN"/>
    <property type="match status" value="1"/>
</dbReference>
<gene>
    <name evidence="2" type="ORF">SDC9_23171</name>
</gene>